<name>A2E8H8_TRIV3</name>
<reference evidence="2" key="2">
    <citation type="journal article" date="2007" name="Science">
        <title>Draft genome sequence of the sexually transmitted pathogen Trichomonas vaginalis.</title>
        <authorList>
            <person name="Carlton J.M."/>
            <person name="Hirt R.P."/>
            <person name="Silva J.C."/>
            <person name="Delcher A.L."/>
            <person name="Schatz M."/>
            <person name="Zhao Q."/>
            <person name="Wortman J.R."/>
            <person name="Bidwell S.L."/>
            <person name="Alsmark U.C.M."/>
            <person name="Besteiro S."/>
            <person name="Sicheritz-Ponten T."/>
            <person name="Noel C.J."/>
            <person name="Dacks J.B."/>
            <person name="Foster P.G."/>
            <person name="Simillion C."/>
            <person name="Van de Peer Y."/>
            <person name="Miranda-Saavedra D."/>
            <person name="Barton G.J."/>
            <person name="Westrop G.D."/>
            <person name="Mueller S."/>
            <person name="Dessi D."/>
            <person name="Fiori P.L."/>
            <person name="Ren Q."/>
            <person name="Paulsen I."/>
            <person name="Zhang H."/>
            <person name="Bastida-Corcuera F.D."/>
            <person name="Simoes-Barbosa A."/>
            <person name="Brown M.T."/>
            <person name="Hayes R.D."/>
            <person name="Mukherjee M."/>
            <person name="Okumura C.Y."/>
            <person name="Schneider R."/>
            <person name="Smith A.J."/>
            <person name="Vanacova S."/>
            <person name="Villalvazo M."/>
            <person name="Haas B.J."/>
            <person name="Pertea M."/>
            <person name="Feldblyum T.V."/>
            <person name="Utterback T.R."/>
            <person name="Shu C.L."/>
            <person name="Osoegawa K."/>
            <person name="de Jong P.J."/>
            <person name="Hrdy I."/>
            <person name="Horvathova L."/>
            <person name="Zubacova Z."/>
            <person name="Dolezal P."/>
            <person name="Malik S.B."/>
            <person name="Logsdon J.M. Jr."/>
            <person name="Henze K."/>
            <person name="Gupta A."/>
            <person name="Wang C.C."/>
            <person name="Dunne R.L."/>
            <person name="Upcroft J.A."/>
            <person name="Upcroft P."/>
            <person name="White O."/>
            <person name="Salzberg S.L."/>
            <person name="Tang P."/>
            <person name="Chiu C.-H."/>
            <person name="Lee Y.-S."/>
            <person name="Embley T.M."/>
            <person name="Coombs G.H."/>
            <person name="Mottram J.C."/>
            <person name="Tachezy J."/>
            <person name="Fraser-Liggett C.M."/>
            <person name="Johnson P.J."/>
        </authorList>
    </citation>
    <scope>NUCLEOTIDE SEQUENCE [LARGE SCALE GENOMIC DNA]</scope>
    <source>
        <strain evidence="2">G3</strain>
    </source>
</reference>
<dbReference type="VEuPathDB" id="TrichDB:TVAGG3_0358950"/>
<protein>
    <submittedName>
        <fullName evidence="2">Uncharacterized protein</fullName>
    </submittedName>
</protein>
<organism evidence="2 3">
    <name type="scientific">Trichomonas vaginalis (strain ATCC PRA-98 / G3)</name>
    <dbReference type="NCBI Taxonomy" id="412133"/>
    <lineage>
        <taxon>Eukaryota</taxon>
        <taxon>Metamonada</taxon>
        <taxon>Parabasalia</taxon>
        <taxon>Trichomonadida</taxon>
        <taxon>Trichomonadidae</taxon>
        <taxon>Trichomonas</taxon>
    </lineage>
</organism>
<proteinExistence type="predicted"/>
<feature type="region of interest" description="Disordered" evidence="1">
    <location>
        <begin position="157"/>
        <end position="177"/>
    </location>
</feature>
<evidence type="ECO:0000313" key="3">
    <source>
        <dbReference type="Proteomes" id="UP000001542"/>
    </source>
</evidence>
<dbReference type="VEuPathDB" id="TrichDB:TVAG_410120"/>
<feature type="region of interest" description="Disordered" evidence="1">
    <location>
        <begin position="1"/>
        <end position="21"/>
    </location>
</feature>
<keyword evidence="3" id="KW-1185">Reference proteome</keyword>
<dbReference type="RefSeq" id="XP_001323238.1">
    <property type="nucleotide sequence ID" value="XM_001323203.1"/>
</dbReference>
<evidence type="ECO:0000313" key="2">
    <source>
        <dbReference type="EMBL" id="EAY11015.1"/>
    </source>
</evidence>
<feature type="compositionally biased region" description="Basic and acidic residues" evidence="1">
    <location>
        <begin position="8"/>
        <end position="21"/>
    </location>
</feature>
<reference evidence="2" key="1">
    <citation type="submission" date="2006-10" db="EMBL/GenBank/DDBJ databases">
        <authorList>
            <person name="Amadeo P."/>
            <person name="Zhao Q."/>
            <person name="Wortman J."/>
            <person name="Fraser-Liggett C."/>
            <person name="Carlton J."/>
        </authorList>
    </citation>
    <scope>NUCLEOTIDE SEQUENCE</scope>
    <source>
        <strain evidence="2">G3</strain>
    </source>
</reference>
<sequence>MNLPNGQTDHRDKISRSITDHKAQIEKTDASRFAKRYSLPELKVIFVRIMKLEGLTLHSYQYRSILSMTLIMHRYWERFKKYLDRNERLTCIQKVMRDGKEQDAIVTFDPIHQDQDGEGLSFFKNNVGGLFPDHSREQKHSRADDLKDLDKALVRLSEPSPEEPSQPSPFWEEDPSDSFFEEFIPF</sequence>
<dbReference type="AlphaFoldDB" id="A2E8H8"/>
<dbReference type="Proteomes" id="UP000001542">
    <property type="component" value="Unassembled WGS sequence"/>
</dbReference>
<accession>A2E8H8</accession>
<evidence type="ECO:0000256" key="1">
    <source>
        <dbReference type="SAM" id="MobiDB-lite"/>
    </source>
</evidence>
<dbReference type="InParanoid" id="A2E8H8"/>
<dbReference type="KEGG" id="tva:4769002"/>
<dbReference type="EMBL" id="DS113327">
    <property type="protein sequence ID" value="EAY11015.1"/>
    <property type="molecule type" value="Genomic_DNA"/>
</dbReference>
<gene>
    <name evidence="2" type="ORF">TVAG_410120</name>
</gene>